<dbReference type="PROSITE" id="PS50890">
    <property type="entry name" value="PUA"/>
    <property type="match status" value="1"/>
</dbReference>
<dbReference type="Pfam" id="PF10672">
    <property type="entry name" value="Methyltrans_SAM"/>
    <property type="match status" value="1"/>
</dbReference>
<dbReference type="CDD" id="cd02440">
    <property type="entry name" value="AdoMet_MTases"/>
    <property type="match status" value="1"/>
</dbReference>
<evidence type="ECO:0000313" key="10">
    <source>
        <dbReference type="EMBL" id="TMQ47274.1"/>
    </source>
</evidence>
<dbReference type="Proteomes" id="UP000316292">
    <property type="component" value="Unassembled WGS sequence"/>
</dbReference>
<dbReference type="InterPro" id="IPR029063">
    <property type="entry name" value="SAM-dependent_MTases_sf"/>
</dbReference>
<evidence type="ECO:0000256" key="5">
    <source>
        <dbReference type="ARBA" id="ARBA00022679"/>
    </source>
</evidence>
<comment type="caution">
    <text evidence="10">The sequence shown here is derived from an EMBL/GenBank/DDBJ whole genome shotgun (WGS) entry which is preliminary data.</text>
</comment>
<accession>A0A538S7D8</accession>
<keyword evidence="4 10" id="KW-0489">Methyltransferase</keyword>
<proteinExistence type="inferred from homology"/>
<evidence type="ECO:0000256" key="3">
    <source>
        <dbReference type="ARBA" id="ARBA00022552"/>
    </source>
</evidence>
<dbReference type="GO" id="GO:0003723">
    <property type="term" value="F:RNA binding"/>
    <property type="evidence" value="ECO:0007669"/>
    <property type="project" value="UniProtKB-KW"/>
</dbReference>
<comment type="similarity">
    <text evidence="8">Belongs to the methyltransferase superfamily. RlmI family.</text>
</comment>
<dbReference type="InterPro" id="IPR019614">
    <property type="entry name" value="SAM-dep_methyl-trfase"/>
</dbReference>
<dbReference type="AlphaFoldDB" id="A0A538S7D8"/>
<evidence type="ECO:0000256" key="7">
    <source>
        <dbReference type="ARBA" id="ARBA00022884"/>
    </source>
</evidence>
<evidence type="ECO:0000256" key="4">
    <source>
        <dbReference type="ARBA" id="ARBA00022603"/>
    </source>
</evidence>
<sequence length="452" mass="50438">MRSGRALSHPGPACLRFLRREAGQQAARLPWILACRTRRRRRKGCPAHSGQVAEGPIAEALKAAIRLAKNQERRLRSGHPWVFSNEIESIEDGLGTGDEVVVLDHRGQPIGVGLYNPHSLIAVRLYARHVRPINADLVRDRIEVAQALRRRVLPVEVTYRLIHGEGDFLPGLVVDRYGDYLCVQSLTAGIEQRIEWILELLEEVLRPAGILCRRDSQARTLEGLPLLEPLERGRVPDTVEAPYEGLVLLSDLRHGQKTGEFLDQRENRKRVALEAFGREVLDLYCYTGLFSLHCCMAGATSMLGIDSSAPAIERARANAERNAPGRKLEFRVEEVERALERLGREEARFDMILLDPPALVRSRKALTEGARKYVAINSAALQLLKPGGTLATATCSHHVDAAGFLEILRAAAKHARTELRLVEVLGQSRDHPVLLAARETSYLTMVIAERIR</sequence>
<comment type="subcellular location">
    <subcellularLocation>
        <location evidence="1">Cytoplasm</location>
    </subcellularLocation>
</comment>
<evidence type="ECO:0000259" key="9">
    <source>
        <dbReference type="SMART" id="SM00359"/>
    </source>
</evidence>
<feature type="domain" description="PUA" evidence="9">
    <location>
        <begin position="63"/>
        <end position="146"/>
    </location>
</feature>
<dbReference type="SUPFAM" id="SSF88697">
    <property type="entry name" value="PUA domain-like"/>
    <property type="match status" value="1"/>
</dbReference>
<dbReference type="SUPFAM" id="SSF53335">
    <property type="entry name" value="S-adenosyl-L-methionine-dependent methyltransferases"/>
    <property type="match status" value="1"/>
</dbReference>
<dbReference type="InterPro" id="IPR015947">
    <property type="entry name" value="PUA-like_sf"/>
</dbReference>
<dbReference type="PANTHER" id="PTHR42873:SF1">
    <property type="entry name" value="S-ADENOSYLMETHIONINE-DEPENDENT METHYLTRANSFERASE DOMAIN-CONTAINING PROTEIN"/>
    <property type="match status" value="1"/>
</dbReference>
<keyword evidence="5 10" id="KW-0808">Transferase</keyword>
<name>A0A538S7D8_UNCEI</name>
<dbReference type="Gene3D" id="2.30.130.10">
    <property type="entry name" value="PUA domain"/>
    <property type="match status" value="1"/>
</dbReference>
<protein>
    <submittedName>
        <fullName evidence="10">Class I SAM-dependent rRNA methyltransferase</fullName>
    </submittedName>
</protein>
<evidence type="ECO:0000256" key="2">
    <source>
        <dbReference type="ARBA" id="ARBA00022490"/>
    </source>
</evidence>
<evidence type="ECO:0000256" key="6">
    <source>
        <dbReference type="ARBA" id="ARBA00022691"/>
    </source>
</evidence>
<dbReference type="CDD" id="cd11572">
    <property type="entry name" value="RlmI_M_like"/>
    <property type="match status" value="1"/>
</dbReference>
<keyword evidence="6" id="KW-0949">S-adenosyl-L-methionine</keyword>
<dbReference type="Gene3D" id="3.40.50.150">
    <property type="entry name" value="Vaccinia Virus protein VP39"/>
    <property type="match status" value="1"/>
</dbReference>
<dbReference type="GO" id="GO:0008168">
    <property type="term" value="F:methyltransferase activity"/>
    <property type="evidence" value="ECO:0007669"/>
    <property type="project" value="UniProtKB-KW"/>
</dbReference>
<dbReference type="EMBL" id="VBOR01000118">
    <property type="protein sequence ID" value="TMQ47274.1"/>
    <property type="molecule type" value="Genomic_DNA"/>
</dbReference>
<dbReference type="Gene3D" id="3.30.750.80">
    <property type="entry name" value="RNA methyltransferase domain (HRMD) like"/>
    <property type="match status" value="1"/>
</dbReference>
<dbReference type="InterPro" id="IPR002478">
    <property type="entry name" value="PUA"/>
</dbReference>
<evidence type="ECO:0000313" key="11">
    <source>
        <dbReference type="Proteomes" id="UP000316292"/>
    </source>
</evidence>
<dbReference type="InterPro" id="IPR036974">
    <property type="entry name" value="PUA_sf"/>
</dbReference>
<keyword evidence="2" id="KW-0963">Cytoplasm</keyword>
<organism evidence="10 11">
    <name type="scientific">Eiseniibacteriota bacterium</name>
    <dbReference type="NCBI Taxonomy" id="2212470"/>
    <lineage>
        <taxon>Bacteria</taxon>
        <taxon>Candidatus Eiseniibacteriota</taxon>
    </lineage>
</organism>
<dbReference type="InterPro" id="IPR041532">
    <property type="entry name" value="RlmI-like_PUA"/>
</dbReference>
<dbReference type="Pfam" id="PF17785">
    <property type="entry name" value="PUA_3"/>
    <property type="match status" value="1"/>
</dbReference>
<dbReference type="GO" id="GO:0005737">
    <property type="term" value="C:cytoplasm"/>
    <property type="evidence" value="ECO:0007669"/>
    <property type="project" value="UniProtKB-SubCell"/>
</dbReference>
<dbReference type="CDD" id="cd21153">
    <property type="entry name" value="PUA_RlmI"/>
    <property type="match status" value="1"/>
</dbReference>
<evidence type="ECO:0000256" key="1">
    <source>
        <dbReference type="ARBA" id="ARBA00004496"/>
    </source>
</evidence>
<evidence type="ECO:0000256" key="8">
    <source>
        <dbReference type="ARBA" id="ARBA00038091"/>
    </source>
</evidence>
<reference evidence="10 11" key="1">
    <citation type="journal article" date="2019" name="Nat. Microbiol.">
        <title>Mediterranean grassland soil C-N compound turnover is dependent on rainfall and depth, and is mediated by genomically divergent microorganisms.</title>
        <authorList>
            <person name="Diamond S."/>
            <person name="Andeer P.F."/>
            <person name="Li Z."/>
            <person name="Crits-Christoph A."/>
            <person name="Burstein D."/>
            <person name="Anantharaman K."/>
            <person name="Lane K.R."/>
            <person name="Thomas B.C."/>
            <person name="Pan C."/>
            <person name="Northen T.R."/>
            <person name="Banfield J.F."/>
        </authorList>
    </citation>
    <scope>NUCLEOTIDE SEQUENCE [LARGE SCALE GENOMIC DNA]</scope>
    <source>
        <strain evidence="10">WS_1</strain>
    </source>
</reference>
<gene>
    <name evidence="10" type="ORF">E6K71_10355</name>
</gene>
<dbReference type="GO" id="GO:0006364">
    <property type="term" value="P:rRNA processing"/>
    <property type="evidence" value="ECO:0007669"/>
    <property type="project" value="UniProtKB-KW"/>
</dbReference>
<dbReference type="GO" id="GO:0032259">
    <property type="term" value="P:methylation"/>
    <property type="evidence" value="ECO:0007669"/>
    <property type="project" value="UniProtKB-KW"/>
</dbReference>
<dbReference type="SMART" id="SM00359">
    <property type="entry name" value="PUA"/>
    <property type="match status" value="1"/>
</dbReference>
<keyword evidence="3" id="KW-0698">rRNA processing</keyword>
<keyword evidence="7" id="KW-0694">RNA-binding</keyword>
<dbReference type="PANTHER" id="PTHR42873">
    <property type="entry name" value="RIBOSOMAL RNA LARGE SUBUNIT METHYLTRANSFERASE"/>
    <property type="match status" value="1"/>
</dbReference>